<evidence type="ECO:0000313" key="2">
    <source>
        <dbReference type="Proteomes" id="UP001144978"/>
    </source>
</evidence>
<gene>
    <name evidence="1" type="ORF">NUW54_g14614</name>
</gene>
<sequence>MNRSPLPRRDDAAPSKSKSKQIKLYSYILQPLPPPHAYPPPASSRSSPIWIPVLLFFISDCRGSVRLGSCLSSSSFDTHKQPFSPHCLSTHRSPAWTLALALALGPASTAAALGAQGWGGGTSAVGVCMWFYFSYIGPPPRCHVVLYPFKPFSHPAFRSTPAEGRESSEGLRRV</sequence>
<comment type="caution">
    <text evidence="1">The sequence shown here is derived from an EMBL/GenBank/DDBJ whole genome shotgun (WGS) entry which is preliminary data.</text>
</comment>
<proteinExistence type="predicted"/>
<keyword evidence="2" id="KW-1185">Reference proteome</keyword>
<organism evidence="1 2">
    <name type="scientific">Trametes sanguinea</name>
    <dbReference type="NCBI Taxonomy" id="158606"/>
    <lineage>
        <taxon>Eukaryota</taxon>
        <taxon>Fungi</taxon>
        <taxon>Dikarya</taxon>
        <taxon>Basidiomycota</taxon>
        <taxon>Agaricomycotina</taxon>
        <taxon>Agaricomycetes</taxon>
        <taxon>Polyporales</taxon>
        <taxon>Polyporaceae</taxon>
        <taxon>Trametes</taxon>
    </lineage>
</organism>
<dbReference type="Proteomes" id="UP001144978">
    <property type="component" value="Unassembled WGS sequence"/>
</dbReference>
<reference evidence="1" key="1">
    <citation type="submission" date="2022-08" db="EMBL/GenBank/DDBJ databases">
        <title>Genome Sequence of Pycnoporus sanguineus.</title>
        <authorList>
            <person name="Buettner E."/>
        </authorList>
    </citation>
    <scope>NUCLEOTIDE SEQUENCE</scope>
    <source>
        <strain evidence="1">CG-C14</strain>
    </source>
</reference>
<name>A0ACC1MBT8_9APHY</name>
<evidence type="ECO:0000313" key="1">
    <source>
        <dbReference type="EMBL" id="KAJ2957252.1"/>
    </source>
</evidence>
<protein>
    <submittedName>
        <fullName evidence="1">Uncharacterized protein</fullName>
    </submittedName>
</protein>
<dbReference type="EMBL" id="JANSHE010007699">
    <property type="protein sequence ID" value="KAJ2957252.1"/>
    <property type="molecule type" value="Genomic_DNA"/>
</dbReference>
<accession>A0ACC1MBT8</accession>